<proteinExistence type="predicted"/>
<dbReference type="AlphaFoldDB" id="A0A9P8PCB0"/>
<dbReference type="GeneID" id="70234687"/>
<reference evidence="1" key="2">
    <citation type="submission" date="2021-01" db="EMBL/GenBank/DDBJ databases">
        <authorList>
            <person name="Schikora-Tamarit M.A."/>
        </authorList>
    </citation>
    <scope>NUCLEOTIDE SEQUENCE</scope>
    <source>
        <strain evidence="1">CBS6075</strain>
    </source>
</reference>
<reference evidence="1" key="1">
    <citation type="journal article" date="2021" name="Open Biol.">
        <title>Shared evolutionary footprints suggest mitochondrial oxidative damage underlies multiple complex I losses in fungi.</title>
        <authorList>
            <person name="Schikora-Tamarit M.A."/>
            <person name="Marcet-Houben M."/>
            <person name="Nosek J."/>
            <person name="Gabaldon T."/>
        </authorList>
    </citation>
    <scope>NUCLEOTIDE SEQUENCE</scope>
    <source>
        <strain evidence="1">CBS6075</strain>
    </source>
</reference>
<dbReference type="RefSeq" id="XP_046063379.1">
    <property type="nucleotide sequence ID" value="XM_046203621.1"/>
</dbReference>
<accession>A0A9P8PCB0</accession>
<organism evidence="1 2">
    <name type="scientific">Ogataea philodendri</name>
    <dbReference type="NCBI Taxonomy" id="1378263"/>
    <lineage>
        <taxon>Eukaryota</taxon>
        <taxon>Fungi</taxon>
        <taxon>Dikarya</taxon>
        <taxon>Ascomycota</taxon>
        <taxon>Saccharomycotina</taxon>
        <taxon>Pichiomycetes</taxon>
        <taxon>Pichiales</taxon>
        <taxon>Pichiaceae</taxon>
        <taxon>Ogataea</taxon>
    </lineage>
</organism>
<keyword evidence="2" id="KW-1185">Reference proteome</keyword>
<gene>
    <name evidence="1" type="ORF">OGAPHI_002720</name>
</gene>
<dbReference type="Proteomes" id="UP000769157">
    <property type="component" value="Unassembled WGS sequence"/>
</dbReference>
<comment type="caution">
    <text evidence="1">The sequence shown here is derived from an EMBL/GenBank/DDBJ whole genome shotgun (WGS) entry which is preliminary data.</text>
</comment>
<dbReference type="EMBL" id="JAEUBE010000158">
    <property type="protein sequence ID" value="KAH3668965.1"/>
    <property type="molecule type" value="Genomic_DNA"/>
</dbReference>
<evidence type="ECO:0000313" key="1">
    <source>
        <dbReference type="EMBL" id="KAH3668965.1"/>
    </source>
</evidence>
<name>A0A9P8PCB0_9ASCO</name>
<protein>
    <submittedName>
        <fullName evidence="1">Uncharacterized protein</fullName>
    </submittedName>
</protein>
<sequence>MIEETAEIDDPRDGFFACLCGSSGFFIGTVRILVISWSAIVWDAGTAFTLLEHLGQLGKSIDKSGKSQNTHLSWSDPFRLDSGDPWMDEFGVSRDLGDLFDSWSRGGGRGFAGFVVPLYLGLGDVVGSTTGAAVRGDPKLSFSVSFPSFFENSACEGENIGATGGGGFWILAGDMRVSLRFLRGFDGDERGEDANDFSNEDVRLSSDSAPKSPLAFTWNFLVESPTLLMLLERRLEAI</sequence>
<evidence type="ECO:0000313" key="2">
    <source>
        <dbReference type="Proteomes" id="UP000769157"/>
    </source>
</evidence>